<protein>
    <recommendedName>
        <fullName evidence="10">Glycerol-3-phosphate acyltransferase</fullName>
    </recommendedName>
    <alternativeName>
        <fullName evidence="10">Acyl-PO4 G3P acyltransferase</fullName>
    </alternativeName>
    <alternativeName>
        <fullName evidence="10">Acyl-phosphate--glycerol-3-phosphate acyltransferase</fullName>
    </alternativeName>
    <alternativeName>
        <fullName evidence="10">G3P acyltransferase</fullName>
        <shortName evidence="10">GPAT</shortName>
        <ecNumber evidence="10">2.3.1.275</ecNumber>
    </alternativeName>
    <alternativeName>
        <fullName evidence="10">Lysophosphatidic acid synthase</fullName>
        <shortName evidence="10">LPA synthase</shortName>
    </alternativeName>
</protein>
<keyword evidence="4 10" id="KW-0812">Transmembrane</keyword>
<comment type="catalytic activity">
    <reaction evidence="10">
        <text>an acyl phosphate + sn-glycerol 3-phosphate = a 1-acyl-sn-glycero-3-phosphate + phosphate</text>
        <dbReference type="Rhea" id="RHEA:34075"/>
        <dbReference type="ChEBI" id="CHEBI:43474"/>
        <dbReference type="ChEBI" id="CHEBI:57597"/>
        <dbReference type="ChEBI" id="CHEBI:57970"/>
        <dbReference type="ChEBI" id="CHEBI:59918"/>
        <dbReference type="EC" id="2.3.1.275"/>
    </reaction>
</comment>
<evidence type="ECO:0000256" key="10">
    <source>
        <dbReference type="HAMAP-Rule" id="MF_01043"/>
    </source>
</evidence>
<feature type="transmembrane region" description="Helical" evidence="10">
    <location>
        <begin position="6"/>
        <end position="27"/>
    </location>
</feature>
<sequence>MLIFLLILIISYLFGNIPSSVLVGKYFGIDIRTKGSKNPGATNTLRTLGLKAGLIAFLGDFFKGTVAVLVSIFIAKTLNGDIYMAKYISALAVVCGHNWPFTLNFKGGKGVATTYGALMAISPLVTVTSMIFFIVVVAVTKYVSLGSMLGVTLFVILMAIRGDYGGVWVCTLLTLSVLYKHRQNIKRLINGNESRFSLKKNK</sequence>
<evidence type="ECO:0000256" key="7">
    <source>
        <dbReference type="ARBA" id="ARBA00023136"/>
    </source>
</evidence>
<comment type="pathway">
    <text evidence="10">Lipid metabolism; phospholipid metabolism.</text>
</comment>
<dbReference type="RefSeq" id="WP_269312283.1">
    <property type="nucleotide sequence ID" value="NZ_CP114052.1"/>
</dbReference>
<keyword evidence="6 10" id="KW-0443">Lipid metabolism</keyword>
<evidence type="ECO:0000256" key="2">
    <source>
        <dbReference type="ARBA" id="ARBA00022516"/>
    </source>
</evidence>
<comment type="subcellular location">
    <subcellularLocation>
        <location evidence="10">Cell membrane</location>
        <topology evidence="10">Multi-pass membrane protein</topology>
    </subcellularLocation>
</comment>
<dbReference type="PANTHER" id="PTHR30309:SF0">
    <property type="entry name" value="GLYCEROL-3-PHOSPHATE ACYLTRANSFERASE-RELATED"/>
    <property type="match status" value="1"/>
</dbReference>
<dbReference type="Pfam" id="PF02660">
    <property type="entry name" value="G3P_acyltransf"/>
    <property type="match status" value="1"/>
</dbReference>
<keyword evidence="5 10" id="KW-1133">Transmembrane helix</keyword>
<keyword evidence="12" id="KW-1185">Reference proteome</keyword>
<evidence type="ECO:0000313" key="11">
    <source>
        <dbReference type="EMBL" id="WAW15608.1"/>
    </source>
</evidence>
<keyword evidence="1 10" id="KW-1003">Cell membrane</keyword>
<feature type="transmembrane region" description="Helical" evidence="10">
    <location>
        <begin position="48"/>
        <end position="75"/>
    </location>
</feature>
<dbReference type="InterPro" id="IPR003811">
    <property type="entry name" value="G3P_acylTferase_PlsY"/>
</dbReference>
<accession>A0ABY7JTX6</accession>
<evidence type="ECO:0000256" key="5">
    <source>
        <dbReference type="ARBA" id="ARBA00022989"/>
    </source>
</evidence>
<dbReference type="GO" id="GO:0004366">
    <property type="term" value="F:glycerol-3-phosphate O-acyltransferase activity"/>
    <property type="evidence" value="ECO:0007669"/>
    <property type="project" value="UniProtKB-EC"/>
</dbReference>
<name>A0ABY7JTX6_9FIRM</name>
<comment type="similarity">
    <text evidence="10">Belongs to the PlsY family.</text>
</comment>
<evidence type="ECO:0000256" key="8">
    <source>
        <dbReference type="ARBA" id="ARBA00023209"/>
    </source>
</evidence>
<dbReference type="HAMAP" id="MF_01043">
    <property type="entry name" value="PlsY"/>
    <property type="match status" value="1"/>
</dbReference>
<dbReference type="SMART" id="SM01207">
    <property type="entry name" value="G3P_acyltransf"/>
    <property type="match status" value="1"/>
</dbReference>
<evidence type="ECO:0000256" key="4">
    <source>
        <dbReference type="ARBA" id="ARBA00022692"/>
    </source>
</evidence>
<keyword evidence="2 10" id="KW-0444">Lipid biosynthesis</keyword>
<evidence type="ECO:0000256" key="9">
    <source>
        <dbReference type="ARBA" id="ARBA00023264"/>
    </source>
</evidence>
<evidence type="ECO:0000256" key="1">
    <source>
        <dbReference type="ARBA" id="ARBA00022475"/>
    </source>
</evidence>
<comment type="subunit">
    <text evidence="10">Probably interacts with PlsX.</text>
</comment>
<reference evidence="11" key="1">
    <citation type="submission" date="2022-12" db="EMBL/GenBank/DDBJ databases">
        <title>Peptostreptococcus.</title>
        <authorList>
            <person name="Lee S.H."/>
        </authorList>
    </citation>
    <scope>NUCLEOTIDE SEQUENCE</scope>
    <source>
        <strain evidence="11">CBA3647</strain>
    </source>
</reference>
<proteinExistence type="inferred from homology"/>
<keyword evidence="11" id="KW-0012">Acyltransferase</keyword>
<feature type="transmembrane region" description="Helical" evidence="10">
    <location>
        <begin position="117"/>
        <end position="139"/>
    </location>
</feature>
<evidence type="ECO:0000256" key="6">
    <source>
        <dbReference type="ARBA" id="ARBA00023098"/>
    </source>
</evidence>
<keyword evidence="3 10" id="KW-0808">Transferase</keyword>
<organism evidence="11 12">
    <name type="scientific">Peptostreptococcus equinus</name>
    <dbReference type="NCBI Taxonomy" id="3003601"/>
    <lineage>
        <taxon>Bacteria</taxon>
        <taxon>Bacillati</taxon>
        <taxon>Bacillota</taxon>
        <taxon>Clostridia</taxon>
        <taxon>Peptostreptococcales</taxon>
        <taxon>Peptostreptococcaceae</taxon>
        <taxon>Peptostreptococcus</taxon>
    </lineage>
</organism>
<feature type="transmembrane region" description="Helical" evidence="10">
    <location>
        <begin position="87"/>
        <end position="105"/>
    </location>
</feature>
<dbReference type="Proteomes" id="UP001164187">
    <property type="component" value="Chromosome"/>
</dbReference>
<dbReference type="PANTHER" id="PTHR30309">
    <property type="entry name" value="INNER MEMBRANE PROTEIN YGIH"/>
    <property type="match status" value="1"/>
</dbReference>
<gene>
    <name evidence="10 11" type="primary">plsY</name>
    <name evidence="11" type="ORF">O0R46_03950</name>
</gene>
<dbReference type="EMBL" id="CP114052">
    <property type="protein sequence ID" value="WAW15608.1"/>
    <property type="molecule type" value="Genomic_DNA"/>
</dbReference>
<keyword evidence="9 10" id="KW-1208">Phospholipid metabolism</keyword>
<dbReference type="NCBIfam" id="TIGR00023">
    <property type="entry name" value="glycerol-3-phosphate 1-O-acyltransferase PlsY"/>
    <property type="match status" value="1"/>
</dbReference>
<evidence type="ECO:0000313" key="12">
    <source>
        <dbReference type="Proteomes" id="UP001164187"/>
    </source>
</evidence>
<comment type="function">
    <text evidence="10">Catalyzes the transfer of an acyl group from acyl-phosphate (acyl-PO(4)) to glycerol-3-phosphate (G3P) to form lysophosphatidic acid (LPA). This enzyme utilizes acyl-phosphate as fatty acyl donor, but not acyl-CoA or acyl-ACP.</text>
</comment>
<evidence type="ECO:0000256" key="3">
    <source>
        <dbReference type="ARBA" id="ARBA00022679"/>
    </source>
</evidence>
<dbReference type="EC" id="2.3.1.275" evidence="10"/>
<keyword evidence="7 10" id="KW-0472">Membrane</keyword>
<keyword evidence="8 10" id="KW-0594">Phospholipid biosynthesis</keyword>
<feature type="transmembrane region" description="Helical" evidence="10">
    <location>
        <begin position="151"/>
        <end position="179"/>
    </location>
</feature>